<protein>
    <recommendedName>
        <fullName evidence="3">Mandelate racemase/muconate lactonizing enzyme C-terminal domain-containing protein</fullName>
    </recommendedName>
</protein>
<dbReference type="InterPro" id="IPR018110">
    <property type="entry name" value="Mandel_Rmase/mucon_lact_enz_CS"/>
</dbReference>
<dbReference type="OrthoDB" id="2579025at2759"/>
<evidence type="ECO:0000313" key="5">
    <source>
        <dbReference type="Proteomes" id="UP000288859"/>
    </source>
</evidence>
<evidence type="ECO:0000256" key="1">
    <source>
        <dbReference type="ARBA" id="ARBA00001946"/>
    </source>
</evidence>
<dbReference type="AlphaFoldDB" id="A0A438NGR8"/>
<dbReference type="SFLD" id="SFLDS00001">
    <property type="entry name" value="Enolase"/>
    <property type="match status" value="1"/>
</dbReference>
<proteinExistence type="predicted"/>
<dbReference type="Proteomes" id="UP000288859">
    <property type="component" value="Unassembled WGS sequence"/>
</dbReference>
<dbReference type="SUPFAM" id="SSF54826">
    <property type="entry name" value="Enolase N-terminal domain-like"/>
    <property type="match status" value="1"/>
</dbReference>
<dbReference type="PANTHER" id="PTHR48080">
    <property type="entry name" value="D-GALACTONATE DEHYDRATASE-RELATED"/>
    <property type="match status" value="1"/>
</dbReference>
<evidence type="ECO:0000313" key="4">
    <source>
        <dbReference type="EMBL" id="RVX74923.1"/>
    </source>
</evidence>
<dbReference type="InterPro" id="IPR013341">
    <property type="entry name" value="Mandelate_racemase_N_dom"/>
</dbReference>
<gene>
    <name evidence="4" type="ORF">B0A52_01200</name>
</gene>
<dbReference type="InterPro" id="IPR036849">
    <property type="entry name" value="Enolase-like_C_sf"/>
</dbReference>
<dbReference type="InterPro" id="IPR034593">
    <property type="entry name" value="DgoD-like"/>
</dbReference>
<dbReference type="SUPFAM" id="SSF51604">
    <property type="entry name" value="Enolase C-terminal domain-like"/>
    <property type="match status" value="1"/>
</dbReference>
<evidence type="ECO:0000256" key="2">
    <source>
        <dbReference type="ARBA" id="ARBA00023239"/>
    </source>
</evidence>
<accession>A0A438NGR8</accession>
<dbReference type="Gene3D" id="3.20.20.120">
    <property type="entry name" value="Enolase-like C-terminal domain"/>
    <property type="match status" value="1"/>
</dbReference>
<comment type="cofactor">
    <cofactor evidence="1">
        <name>Mg(2+)</name>
        <dbReference type="ChEBI" id="CHEBI:18420"/>
    </cofactor>
</comment>
<dbReference type="PANTHER" id="PTHR48080:SF2">
    <property type="entry name" value="D-GALACTONATE DEHYDRATASE"/>
    <property type="match status" value="1"/>
</dbReference>
<dbReference type="GO" id="GO:0016829">
    <property type="term" value="F:lyase activity"/>
    <property type="evidence" value="ECO:0007669"/>
    <property type="project" value="UniProtKB-KW"/>
</dbReference>
<dbReference type="SFLD" id="SFLDG00179">
    <property type="entry name" value="mandelate_racemase"/>
    <property type="match status" value="1"/>
</dbReference>
<reference evidence="4 5" key="1">
    <citation type="submission" date="2017-03" db="EMBL/GenBank/DDBJ databases">
        <title>Genomes of endolithic fungi from Antarctica.</title>
        <authorList>
            <person name="Coleine C."/>
            <person name="Masonjones S."/>
            <person name="Stajich J.E."/>
        </authorList>
    </citation>
    <scope>NUCLEOTIDE SEQUENCE [LARGE SCALE GENOMIC DNA]</scope>
    <source>
        <strain evidence="4 5">CCFEE 6314</strain>
    </source>
</reference>
<dbReference type="EMBL" id="NAJM01000003">
    <property type="protein sequence ID" value="RVX74923.1"/>
    <property type="molecule type" value="Genomic_DNA"/>
</dbReference>
<dbReference type="CDD" id="cd03316">
    <property type="entry name" value="MR_like"/>
    <property type="match status" value="1"/>
</dbReference>
<dbReference type="InterPro" id="IPR013342">
    <property type="entry name" value="Mandelate_racemase_C"/>
</dbReference>
<dbReference type="SMART" id="SM00922">
    <property type="entry name" value="MR_MLE"/>
    <property type="match status" value="1"/>
</dbReference>
<keyword evidence="2" id="KW-0456">Lyase</keyword>
<dbReference type="InterPro" id="IPR029065">
    <property type="entry name" value="Enolase_C-like"/>
</dbReference>
<name>A0A438NGR8_EXOME</name>
<dbReference type="VEuPathDB" id="FungiDB:PV10_00515"/>
<organism evidence="4 5">
    <name type="scientific">Exophiala mesophila</name>
    <name type="common">Black yeast-like fungus</name>
    <dbReference type="NCBI Taxonomy" id="212818"/>
    <lineage>
        <taxon>Eukaryota</taxon>
        <taxon>Fungi</taxon>
        <taxon>Dikarya</taxon>
        <taxon>Ascomycota</taxon>
        <taxon>Pezizomycotina</taxon>
        <taxon>Eurotiomycetes</taxon>
        <taxon>Chaetothyriomycetidae</taxon>
        <taxon>Chaetothyriales</taxon>
        <taxon>Herpotrichiellaceae</taxon>
        <taxon>Exophiala</taxon>
    </lineage>
</organism>
<sequence>MAEVTHLIQTVEPLHVGQFMFVRIVTDHGVVGYGEAGVWGHITAAAAAIERFAACLVGKPAFAIEAHWQLMHRFSYFQGMAINAAISAIDIALWDIKGKALGVPIYQLLGGPCRTKARVYGHIYESTIEKVLEECKRKMALGFTAFGHINPFLDEGTDQVYFKTHIQKMRDAEDNVRKMREVVGDKVDLLIELHRRLTPAEAVTFCNSIKDTCPMFVEDPIRPESADAMARVATRLNVPVATGERFSTIYEFQALFDRDAVEYARVDVALCGGITGAKKVAAMAEAKNINLVPHNPLSPIGLAACLQVAAAIPNFAIQEYATGFEAGVFESTLEHLGSNIVDYCPPVVDGFVDIPQAPGLGVNLLENAQTIRPPLVQPIKMRPHKDGFIVDQ</sequence>
<dbReference type="Gene3D" id="3.30.390.10">
    <property type="entry name" value="Enolase-like, N-terminal domain"/>
    <property type="match status" value="1"/>
</dbReference>
<dbReference type="PROSITE" id="PS00908">
    <property type="entry name" value="MR_MLE_1"/>
    <property type="match status" value="1"/>
</dbReference>
<dbReference type="InterPro" id="IPR029017">
    <property type="entry name" value="Enolase-like_N"/>
</dbReference>
<dbReference type="Pfam" id="PF02746">
    <property type="entry name" value="MR_MLE_N"/>
    <property type="match status" value="1"/>
</dbReference>
<comment type="caution">
    <text evidence="4">The sequence shown here is derived from an EMBL/GenBank/DDBJ whole genome shotgun (WGS) entry which is preliminary data.</text>
</comment>
<dbReference type="GO" id="GO:0009063">
    <property type="term" value="P:amino acid catabolic process"/>
    <property type="evidence" value="ECO:0007669"/>
    <property type="project" value="InterPro"/>
</dbReference>
<dbReference type="Pfam" id="PF13378">
    <property type="entry name" value="MR_MLE_C"/>
    <property type="match status" value="1"/>
</dbReference>
<evidence type="ECO:0000259" key="3">
    <source>
        <dbReference type="SMART" id="SM00922"/>
    </source>
</evidence>
<feature type="domain" description="Mandelate racemase/muconate lactonizing enzyme C-terminal" evidence="3">
    <location>
        <begin position="128"/>
        <end position="239"/>
    </location>
</feature>